<dbReference type="InterPro" id="IPR001882">
    <property type="entry name" value="Biotin_BS"/>
</dbReference>
<reference evidence="11 12" key="1">
    <citation type="submission" date="2023-06" db="EMBL/GenBank/DDBJ databases">
        <title>Cellulomonas sp. MW4 Whole genome sequence.</title>
        <authorList>
            <person name="Park S."/>
        </authorList>
    </citation>
    <scope>NUCLEOTIDE SEQUENCE [LARGE SCALE GENOMIC DNA]</scope>
    <source>
        <strain evidence="11 12">MW4</strain>
    </source>
</reference>
<sequence>MIGPHASLVATTALAASPGPSGGPLFGTVLVANRGEIAVRVIRTLRRLGIRSVAVYSDADRDALHVALADAAVRLGPAEPRASYLDVAAVVRAAQATGADAIHPGYGFLSENADLARACEAAGIVLVGPGVRALEVMGDKIRAKAHVAAAGVPVTPGVALDDAGDDVEAAAARVGYPLMVKPSAGGGGKGMTRVDRPDDLLDALETSRRVAAAAFGDGTLLLERFVTGPRHIEVQVLADAHGGVAHLGERECSLQRRHQKVVEEAPSPLLDDATRDRIGAAACDVARSVGYLGAGTVEFIVSDEEPGTFFFMEMNTRLQVEHPVTELVTGVDLVECQLRVAAGRPLGFTQQDVRLVGHAVEARVYAEDPERGFLPTAGRVLVLDEPTGDGVRVDSALRAGLEVGSTYDPMLAKVVASGADRATALARLDAALSQTTVLGVRTNVAFLRRLLADVDVRAGRLDTGLIERSLPELTAREPDRVPWIAAALWRQLALEDGPAAAGPWRLDGWRLGDTRAVGYALGTGDDAVEVEVLGRAGDATVTIVGEEPVRARLTRTATDAADLELDGVVHHLRLATDGPVTWVGAGGAADDVRARGRLERAAADLADRTGGPRAADPTVRSPMPGVVVTVDVATGDLVAAGQPLVTIEAMKMEHRLVAPQDGVVTLRVRPTDRVTLDQVVAVIAPSPHEGQERDPHEGNQQ</sequence>
<feature type="domain" description="Lipoyl-binding" evidence="8">
    <location>
        <begin position="606"/>
        <end position="684"/>
    </location>
</feature>
<dbReference type="PROSITE" id="PS50968">
    <property type="entry name" value="BIOTINYL_LIPOYL"/>
    <property type="match status" value="1"/>
</dbReference>
<keyword evidence="12" id="KW-1185">Reference proteome</keyword>
<gene>
    <name evidence="11" type="ORF">QRT04_15170</name>
</gene>
<evidence type="ECO:0000313" key="11">
    <source>
        <dbReference type="EMBL" id="MDM7856277.1"/>
    </source>
</evidence>
<dbReference type="InterPro" id="IPR005481">
    <property type="entry name" value="BC-like_N"/>
</dbReference>
<name>A0ABT7SL43_9CELL</name>
<feature type="domain" description="Biotin carboxylation" evidence="10">
    <location>
        <begin position="25"/>
        <end position="471"/>
    </location>
</feature>
<dbReference type="Pfam" id="PF00364">
    <property type="entry name" value="Biotin_lipoyl"/>
    <property type="match status" value="1"/>
</dbReference>
<keyword evidence="6" id="KW-0092">Biotin</keyword>
<dbReference type="PROSITE" id="PS00188">
    <property type="entry name" value="BIOTIN"/>
    <property type="match status" value="1"/>
</dbReference>
<evidence type="ECO:0000256" key="4">
    <source>
        <dbReference type="ARBA" id="ARBA00022741"/>
    </source>
</evidence>
<dbReference type="InterPro" id="IPR050856">
    <property type="entry name" value="Biotin_carboxylase_complex"/>
</dbReference>
<dbReference type="CDD" id="cd06850">
    <property type="entry name" value="biotinyl_domain"/>
    <property type="match status" value="1"/>
</dbReference>
<dbReference type="SMART" id="SM00878">
    <property type="entry name" value="Biotin_carb_C"/>
    <property type="match status" value="1"/>
</dbReference>
<dbReference type="EC" id="6.3.4.14" evidence="2"/>
<dbReference type="InterPro" id="IPR011761">
    <property type="entry name" value="ATP-grasp"/>
</dbReference>
<dbReference type="Pfam" id="PF02786">
    <property type="entry name" value="CPSase_L_D2"/>
    <property type="match status" value="1"/>
</dbReference>
<evidence type="ECO:0000256" key="6">
    <source>
        <dbReference type="ARBA" id="ARBA00023267"/>
    </source>
</evidence>
<dbReference type="SUPFAM" id="SSF56059">
    <property type="entry name" value="Glutathione synthetase ATP-binding domain-like"/>
    <property type="match status" value="1"/>
</dbReference>
<dbReference type="InterPro" id="IPR011053">
    <property type="entry name" value="Single_hybrid_motif"/>
</dbReference>
<dbReference type="PANTHER" id="PTHR18866">
    <property type="entry name" value="CARBOXYLASE:PYRUVATE/ACETYL-COA/PROPIONYL-COA CARBOXYLASE"/>
    <property type="match status" value="1"/>
</dbReference>
<comment type="caution">
    <text evidence="11">The sequence shown here is derived from an EMBL/GenBank/DDBJ whole genome shotgun (WGS) entry which is preliminary data.</text>
</comment>
<keyword evidence="5 7" id="KW-0067">ATP-binding</keyword>
<dbReference type="Pfam" id="PF21139">
    <property type="entry name" value="BT_MCC_alpha"/>
    <property type="match status" value="1"/>
</dbReference>
<dbReference type="PANTHER" id="PTHR18866:SF33">
    <property type="entry name" value="METHYLCROTONOYL-COA CARBOXYLASE SUBUNIT ALPHA, MITOCHONDRIAL-RELATED"/>
    <property type="match status" value="1"/>
</dbReference>
<evidence type="ECO:0000259" key="10">
    <source>
        <dbReference type="PROSITE" id="PS50979"/>
    </source>
</evidence>
<comment type="cofactor">
    <cofactor evidence="1">
        <name>biotin</name>
        <dbReference type="ChEBI" id="CHEBI:57586"/>
    </cofactor>
</comment>
<dbReference type="PROSITE" id="PS50979">
    <property type="entry name" value="BC"/>
    <property type="match status" value="1"/>
</dbReference>
<dbReference type="InterPro" id="IPR048429">
    <property type="entry name" value="MCC_alpha_BT"/>
</dbReference>
<evidence type="ECO:0000256" key="3">
    <source>
        <dbReference type="ARBA" id="ARBA00022598"/>
    </source>
</evidence>
<dbReference type="InterPro" id="IPR000089">
    <property type="entry name" value="Biotin_lipoyl"/>
</dbReference>
<dbReference type="InterPro" id="IPR011054">
    <property type="entry name" value="Rudment_hybrid_motif"/>
</dbReference>
<keyword evidence="4 7" id="KW-0547">Nucleotide-binding</keyword>
<evidence type="ECO:0000259" key="8">
    <source>
        <dbReference type="PROSITE" id="PS50968"/>
    </source>
</evidence>
<evidence type="ECO:0000256" key="2">
    <source>
        <dbReference type="ARBA" id="ARBA00013263"/>
    </source>
</evidence>
<accession>A0ABT7SL43</accession>
<keyword evidence="3" id="KW-0436">Ligase</keyword>
<evidence type="ECO:0000256" key="7">
    <source>
        <dbReference type="PROSITE-ProRule" id="PRU00409"/>
    </source>
</evidence>
<dbReference type="InterPro" id="IPR005479">
    <property type="entry name" value="CPAse_ATP-bd"/>
</dbReference>
<dbReference type="PROSITE" id="PS00866">
    <property type="entry name" value="CPSASE_1"/>
    <property type="match status" value="1"/>
</dbReference>
<dbReference type="InterPro" id="IPR016185">
    <property type="entry name" value="PreATP-grasp_dom_sf"/>
</dbReference>
<organism evidence="11 12">
    <name type="scientific">Cellulomonas alba</name>
    <dbReference type="NCBI Taxonomy" id="3053467"/>
    <lineage>
        <taxon>Bacteria</taxon>
        <taxon>Bacillati</taxon>
        <taxon>Actinomycetota</taxon>
        <taxon>Actinomycetes</taxon>
        <taxon>Micrococcales</taxon>
        <taxon>Cellulomonadaceae</taxon>
        <taxon>Cellulomonas</taxon>
    </lineage>
</organism>
<dbReference type="SUPFAM" id="SSF51246">
    <property type="entry name" value="Rudiment single hybrid motif"/>
    <property type="match status" value="1"/>
</dbReference>
<dbReference type="SUPFAM" id="SSF51230">
    <property type="entry name" value="Single hybrid motif"/>
    <property type="match status" value="1"/>
</dbReference>
<proteinExistence type="predicted"/>
<evidence type="ECO:0000313" key="12">
    <source>
        <dbReference type="Proteomes" id="UP001529338"/>
    </source>
</evidence>
<dbReference type="PROSITE" id="PS00867">
    <property type="entry name" value="CPSASE_2"/>
    <property type="match status" value="1"/>
</dbReference>
<dbReference type="Proteomes" id="UP001529338">
    <property type="component" value="Unassembled WGS sequence"/>
</dbReference>
<dbReference type="Gene3D" id="3.30.470.20">
    <property type="entry name" value="ATP-grasp fold, B domain"/>
    <property type="match status" value="1"/>
</dbReference>
<dbReference type="InterPro" id="IPR005482">
    <property type="entry name" value="Biotin_COase_C"/>
</dbReference>
<dbReference type="Gene3D" id="2.40.50.100">
    <property type="match status" value="1"/>
</dbReference>
<evidence type="ECO:0000256" key="5">
    <source>
        <dbReference type="ARBA" id="ARBA00022840"/>
    </source>
</evidence>
<dbReference type="InterPro" id="IPR011764">
    <property type="entry name" value="Biotin_carboxylation_dom"/>
</dbReference>
<evidence type="ECO:0000256" key="1">
    <source>
        <dbReference type="ARBA" id="ARBA00001953"/>
    </source>
</evidence>
<dbReference type="Pfam" id="PF00289">
    <property type="entry name" value="Biotin_carb_N"/>
    <property type="match status" value="1"/>
</dbReference>
<dbReference type="EMBL" id="JAUCGQ010000003">
    <property type="protein sequence ID" value="MDM7856277.1"/>
    <property type="molecule type" value="Genomic_DNA"/>
</dbReference>
<protein>
    <recommendedName>
        <fullName evidence="2">biotin carboxylase</fullName>
        <ecNumber evidence="2">6.3.4.14</ecNumber>
    </recommendedName>
</protein>
<dbReference type="Pfam" id="PF02785">
    <property type="entry name" value="Biotin_carb_C"/>
    <property type="match status" value="1"/>
</dbReference>
<dbReference type="RefSeq" id="WP_289456413.1">
    <property type="nucleotide sequence ID" value="NZ_JAUCGQ010000003.1"/>
</dbReference>
<feature type="domain" description="ATP-grasp" evidence="9">
    <location>
        <begin position="144"/>
        <end position="342"/>
    </location>
</feature>
<dbReference type="SUPFAM" id="SSF52440">
    <property type="entry name" value="PreATP-grasp domain"/>
    <property type="match status" value="1"/>
</dbReference>
<evidence type="ECO:0000259" key="9">
    <source>
        <dbReference type="PROSITE" id="PS50975"/>
    </source>
</evidence>
<dbReference type="PROSITE" id="PS50975">
    <property type="entry name" value="ATP_GRASP"/>
    <property type="match status" value="1"/>
</dbReference>